<dbReference type="Gene3D" id="1.10.4160.10">
    <property type="entry name" value="Hydantoin permease"/>
    <property type="match status" value="1"/>
</dbReference>
<keyword evidence="8" id="KW-1185">Reference proteome</keyword>
<dbReference type="PANTHER" id="PTHR30569:SF0">
    <property type="entry name" value="CYTOSINE PERMEASE"/>
    <property type="match status" value="1"/>
</dbReference>
<evidence type="ECO:0000256" key="6">
    <source>
        <dbReference type="SAM" id="Phobius"/>
    </source>
</evidence>
<dbReference type="RefSeq" id="WP_150358538.1">
    <property type="nucleotide sequence ID" value="NZ_JAJJPB010000024.1"/>
</dbReference>
<evidence type="ECO:0000256" key="4">
    <source>
        <dbReference type="ARBA" id="ARBA00022989"/>
    </source>
</evidence>
<evidence type="ECO:0000256" key="2">
    <source>
        <dbReference type="ARBA" id="ARBA00008974"/>
    </source>
</evidence>
<sequence>MSNRETKDDYSLERVPKTAKQNFWQVTVVRLGGFACVSQLMLGASLGYGMTFNKALLSVLLGSVILQIVGVALGIIAAREGLSTSLLSKWSGFGNLGSTIVGLIIAIGCIGWFGVQNSVCAEGMFNATKIFNAQIWAIITGLSIVAIVVYGFKMLSYTANIALPLFLLAVGIATVKMLSNTNISTLLTSTQPGPSMSLSVGTTMVAGGFIVGAVMTPDICRFLSNSKQVFWMILISTFVGELSMCMIAVLMAHVVKSSDIMTIMYSLSGWLGVAIVIFSTVKINDINLYSSSLGLTTVLSTIFKKKFNRSTITVVIGIFGTLLSAIGIMNYFVAYLTFLGVFVPPIAGIMVVDYFILKRDRTVLDEARQNGNLPDSCESWNPITIISWLCAFMVGYFVKQGISSLNSIITAVVTYYVLMKIYAAFKGQTNAKFAQTDKYIG</sequence>
<keyword evidence="3 6" id="KW-0812">Transmembrane</keyword>
<feature type="transmembrane region" description="Helical" evidence="6">
    <location>
        <begin position="260"/>
        <end position="281"/>
    </location>
</feature>
<comment type="similarity">
    <text evidence="2">Belongs to the purine-cytosine permease (2.A.39) family.</text>
</comment>
<organism evidence="7 8">
    <name type="scientific">Clostridium aromativorans</name>
    <dbReference type="NCBI Taxonomy" id="2836848"/>
    <lineage>
        <taxon>Bacteria</taxon>
        <taxon>Bacillati</taxon>
        <taxon>Bacillota</taxon>
        <taxon>Clostridia</taxon>
        <taxon>Eubacteriales</taxon>
        <taxon>Clostridiaceae</taxon>
        <taxon>Clostridium</taxon>
    </lineage>
</organism>
<comment type="caution">
    <text evidence="7">The sequence shown here is derived from an EMBL/GenBank/DDBJ whole genome shotgun (WGS) entry which is preliminary data.</text>
</comment>
<accession>A0ABS8N8Q3</accession>
<gene>
    <name evidence="7" type="ORF">LN736_15065</name>
</gene>
<feature type="transmembrane region" description="Helical" evidence="6">
    <location>
        <begin position="404"/>
        <end position="425"/>
    </location>
</feature>
<feature type="transmembrane region" description="Helical" evidence="6">
    <location>
        <begin position="159"/>
        <end position="178"/>
    </location>
</feature>
<comment type="subcellular location">
    <subcellularLocation>
        <location evidence="1">Membrane</location>
        <topology evidence="1">Multi-pass membrane protein</topology>
    </subcellularLocation>
</comment>
<feature type="transmembrane region" description="Helical" evidence="6">
    <location>
        <begin position="338"/>
        <end position="357"/>
    </location>
</feature>
<evidence type="ECO:0000256" key="1">
    <source>
        <dbReference type="ARBA" id="ARBA00004141"/>
    </source>
</evidence>
<protein>
    <submittedName>
        <fullName evidence="7">Cytosine permease</fullName>
    </submittedName>
</protein>
<dbReference type="InterPro" id="IPR001248">
    <property type="entry name" value="Pur-cyt_permease"/>
</dbReference>
<dbReference type="Pfam" id="PF02133">
    <property type="entry name" value="Transp_cyt_pur"/>
    <property type="match status" value="1"/>
</dbReference>
<dbReference type="InterPro" id="IPR030191">
    <property type="entry name" value="CodB"/>
</dbReference>
<feature type="transmembrane region" description="Helical" evidence="6">
    <location>
        <begin position="229"/>
        <end position="254"/>
    </location>
</feature>
<feature type="transmembrane region" description="Helical" evidence="6">
    <location>
        <begin position="55"/>
        <end position="78"/>
    </location>
</feature>
<reference evidence="7" key="1">
    <citation type="submission" date="2021-11" db="EMBL/GenBank/DDBJ databases">
        <authorList>
            <person name="Qingchun L."/>
            <person name="Dong Z."/>
            <person name="Zongwei Q."/>
            <person name="Jia Z."/>
            <person name="Duotao L."/>
        </authorList>
    </citation>
    <scope>NUCLEOTIDE SEQUENCE</scope>
    <source>
        <strain evidence="7">WLY-B-L2</strain>
    </source>
</reference>
<feature type="transmembrane region" description="Helical" evidence="6">
    <location>
        <begin position="27"/>
        <end position="49"/>
    </location>
</feature>
<dbReference type="Proteomes" id="UP001165422">
    <property type="component" value="Unassembled WGS sequence"/>
</dbReference>
<dbReference type="CDD" id="cd11484">
    <property type="entry name" value="SLC-NCS1sbd_CobB-like"/>
    <property type="match status" value="1"/>
</dbReference>
<feature type="transmembrane region" description="Helical" evidence="6">
    <location>
        <begin position="378"/>
        <end position="398"/>
    </location>
</feature>
<feature type="transmembrane region" description="Helical" evidence="6">
    <location>
        <begin position="198"/>
        <end position="217"/>
    </location>
</feature>
<proteinExistence type="inferred from homology"/>
<name>A0ABS8N8Q3_9CLOT</name>
<dbReference type="PANTHER" id="PTHR30569">
    <property type="entry name" value="CYTOSINE TRANSPORTER CODB"/>
    <property type="match status" value="1"/>
</dbReference>
<feature type="transmembrane region" description="Helical" evidence="6">
    <location>
        <begin position="90"/>
        <end position="113"/>
    </location>
</feature>
<dbReference type="EMBL" id="JAJJPB010000024">
    <property type="protein sequence ID" value="MCC9296179.1"/>
    <property type="molecule type" value="Genomic_DNA"/>
</dbReference>
<keyword evidence="4 6" id="KW-1133">Transmembrane helix</keyword>
<feature type="transmembrane region" description="Helical" evidence="6">
    <location>
        <begin position="312"/>
        <end position="332"/>
    </location>
</feature>
<evidence type="ECO:0000313" key="8">
    <source>
        <dbReference type="Proteomes" id="UP001165422"/>
    </source>
</evidence>
<evidence type="ECO:0000313" key="7">
    <source>
        <dbReference type="EMBL" id="MCC9296179.1"/>
    </source>
</evidence>
<evidence type="ECO:0000256" key="5">
    <source>
        <dbReference type="ARBA" id="ARBA00023136"/>
    </source>
</evidence>
<feature type="transmembrane region" description="Helical" evidence="6">
    <location>
        <begin position="133"/>
        <end position="152"/>
    </location>
</feature>
<keyword evidence="5 6" id="KW-0472">Membrane</keyword>
<evidence type="ECO:0000256" key="3">
    <source>
        <dbReference type="ARBA" id="ARBA00022692"/>
    </source>
</evidence>